<dbReference type="OrthoDB" id="2126698at2759"/>
<feature type="transmembrane region" description="Helical" evidence="6">
    <location>
        <begin position="330"/>
        <end position="351"/>
    </location>
</feature>
<dbReference type="InterPro" id="IPR002528">
    <property type="entry name" value="MATE_fam"/>
</dbReference>
<dbReference type="GO" id="GO:0015297">
    <property type="term" value="F:antiporter activity"/>
    <property type="evidence" value="ECO:0007669"/>
    <property type="project" value="InterPro"/>
</dbReference>
<dbReference type="GO" id="GO:0016020">
    <property type="term" value="C:membrane"/>
    <property type="evidence" value="ECO:0007669"/>
    <property type="project" value="UniProtKB-SubCell"/>
</dbReference>
<evidence type="ECO:0000256" key="7">
    <source>
        <dbReference type="SAM" id="MobiDB-lite"/>
    </source>
</evidence>
<dbReference type="Proteomes" id="UP000237105">
    <property type="component" value="Unassembled WGS sequence"/>
</dbReference>
<dbReference type="AlphaFoldDB" id="A0A2P5BS40"/>
<gene>
    <name evidence="8" type="ORF">PanWU01x14_215490</name>
</gene>
<dbReference type="NCBIfam" id="TIGR00797">
    <property type="entry name" value="matE"/>
    <property type="match status" value="1"/>
</dbReference>
<reference evidence="9" key="1">
    <citation type="submission" date="2016-06" db="EMBL/GenBank/DDBJ databases">
        <title>Parallel loss of symbiosis genes in relatives of nitrogen-fixing non-legume Parasponia.</title>
        <authorList>
            <person name="Van Velzen R."/>
            <person name="Holmer R."/>
            <person name="Bu F."/>
            <person name="Rutten L."/>
            <person name="Van Zeijl A."/>
            <person name="Liu W."/>
            <person name="Santuari L."/>
            <person name="Cao Q."/>
            <person name="Sharma T."/>
            <person name="Shen D."/>
            <person name="Roswanjaya Y."/>
            <person name="Wardhani T."/>
            <person name="Kalhor M.S."/>
            <person name="Jansen J."/>
            <person name="Van den Hoogen J."/>
            <person name="Gungor B."/>
            <person name="Hartog M."/>
            <person name="Hontelez J."/>
            <person name="Verver J."/>
            <person name="Yang W.-C."/>
            <person name="Schijlen E."/>
            <person name="Repin R."/>
            <person name="Schilthuizen M."/>
            <person name="Schranz E."/>
            <person name="Heidstra R."/>
            <person name="Miyata K."/>
            <person name="Fedorova E."/>
            <person name="Kohlen W."/>
            <person name="Bisseling T."/>
            <person name="Smit S."/>
            <person name="Geurts R."/>
        </authorList>
    </citation>
    <scope>NUCLEOTIDE SEQUENCE [LARGE SCALE GENOMIC DNA]</scope>
    <source>
        <strain evidence="9">cv. WU1-14</strain>
    </source>
</reference>
<dbReference type="STRING" id="3476.A0A2P5BS40"/>
<keyword evidence="9" id="KW-1185">Reference proteome</keyword>
<comment type="similarity">
    <text evidence="2 6">Belongs to the multi antimicrobial extrusion (MATE) (TC 2.A.66.1) family.</text>
</comment>
<feature type="transmembrane region" description="Helical" evidence="6">
    <location>
        <begin position="372"/>
        <end position="392"/>
    </location>
</feature>
<keyword evidence="4 6" id="KW-1133">Transmembrane helix</keyword>
<feature type="transmembrane region" description="Helical" evidence="6">
    <location>
        <begin position="513"/>
        <end position="534"/>
    </location>
</feature>
<feature type="transmembrane region" description="Helical" evidence="6">
    <location>
        <begin position="256"/>
        <end position="279"/>
    </location>
</feature>
<evidence type="ECO:0000256" key="6">
    <source>
        <dbReference type="RuleBase" id="RU004914"/>
    </source>
</evidence>
<evidence type="ECO:0000256" key="1">
    <source>
        <dbReference type="ARBA" id="ARBA00004141"/>
    </source>
</evidence>
<evidence type="ECO:0000256" key="3">
    <source>
        <dbReference type="ARBA" id="ARBA00022692"/>
    </source>
</evidence>
<evidence type="ECO:0000313" key="9">
    <source>
        <dbReference type="Proteomes" id="UP000237105"/>
    </source>
</evidence>
<dbReference type="Pfam" id="PF01554">
    <property type="entry name" value="MatE"/>
    <property type="match status" value="2"/>
</dbReference>
<evidence type="ECO:0000256" key="4">
    <source>
        <dbReference type="ARBA" id="ARBA00022989"/>
    </source>
</evidence>
<comment type="subcellular location">
    <subcellularLocation>
        <location evidence="1">Membrane</location>
        <topology evidence="1">Multi-pass membrane protein</topology>
    </subcellularLocation>
</comment>
<feature type="region of interest" description="Disordered" evidence="7">
    <location>
        <begin position="544"/>
        <end position="575"/>
    </location>
</feature>
<name>A0A2P5BS40_PARAD</name>
<evidence type="ECO:0000313" key="8">
    <source>
        <dbReference type="EMBL" id="PON51612.1"/>
    </source>
</evidence>
<dbReference type="GO" id="GO:1990961">
    <property type="term" value="P:xenobiotic detoxification by transmembrane export across the plasma membrane"/>
    <property type="evidence" value="ECO:0007669"/>
    <property type="project" value="InterPro"/>
</dbReference>
<dbReference type="GO" id="GO:0042910">
    <property type="term" value="F:xenobiotic transmembrane transporter activity"/>
    <property type="evidence" value="ECO:0007669"/>
    <property type="project" value="InterPro"/>
</dbReference>
<feature type="transmembrane region" description="Helical" evidence="6">
    <location>
        <begin position="286"/>
        <end position="310"/>
    </location>
</feature>
<dbReference type="CDD" id="cd13132">
    <property type="entry name" value="MATE_eukaryotic"/>
    <property type="match status" value="1"/>
</dbReference>
<keyword evidence="5 6" id="KW-0472">Membrane</keyword>
<organism evidence="8 9">
    <name type="scientific">Parasponia andersonii</name>
    <name type="common">Sponia andersonii</name>
    <dbReference type="NCBI Taxonomy" id="3476"/>
    <lineage>
        <taxon>Eukaryota</taxon>
        <taxon>Viridiplantae</taxon>
        <taxon>Streptophyta</taxon>
        <taxon>Embryophyta</taxon>
        <taxon>Tracheophyta</taxon>
        <taxon>Spermatophyta</taxon>
        <taxon>Magnoliopsida</taxon>
        <taxon>eudicotyledons</taxon>
        <taxon>Gunneridae</taxon>
        <taxon>Pentapetalae</taxon>
        <taxon>rosids</taxon>
        <taxon>fabids</taxon>
        <taxon>Rosales</taxon>
        <taxon>Cannabaceae</taxon>
        <taxon>Parasponia</taxon>
    </lineage>
</organism>
<evidence type="ECO:0000256" key="2">
    <source>
        <dbReference type="ARBA" id="ARBA00010199"/>
    </source>
</evidence>
<feature type="transmembrane region" description="Helical" evidence="6">
    <location>
        <begin position="487"/>
        <end position="507"/>
    </location>
</feature>
<dbReference type="PANTHER" id="PTHR11206">
    <property type="entry name" value="MULTIDRUG RESISTANCE PROTEIN"/>
    <property type="match status" value="1"/>
</dbReference>
<accession>A0A2P5BS40</accession>
<evidence type="ECO:0000256" key="5">
    <source>
        <dbReference type="ARBA" id="ARBA00023136"/>
    </source>
</evidence>
<comment type="caution">
    <text evidence="8">The sequence shown here is derived from an EMBL/GenBank/DDBJ whole genome shotgun (WGS) entry which is preliminary data.</text>
</comment>
<proteinExistence type="inferred from homology"/>
<dbReference type="InterPro" id="IPR045069">
    <property type="entry name" value="MATE_euk"/>
</dbReference>
<dbReference type="EMBL" id="JXTB01000231">
    <property type="protein sequence ID" value="PON51612.1"/>
    <property type="molecule type" value="Genomic_DNA"/>
</dbReference>
<feature type="transmembrane region" description="Helical" evidence="6">
    <location>
        <begin position="412"/>
        <end position="433"/>
    </location>
</feature>
<protein>
    <recommendedName>
        <fullName evidence="6">Protein DETOXIFICATION</fullName>
    </recommendedName>
    <alternativeName>
        <fullName evidence="6">Multidrug and toxic compound extrusion protein</fullName>
    </alternativeName>
</protein>
<sequence length="575" mass="62307">MCPGTESRGIINGREPLIPKDGGDYHEATMRPLVVEGGVGGGGGATGFLQGFLQRLFPANGLLRTLPLSEKNNHVPSRCPYSTITAYSAIQMVAGPIPTLSYVVSEELRSLVKIACPILMTSVLLYSRSVVSMLFLGRLGKTELAGGSLALGFGNITGNSIMRGLSTGMDPICCQAYGAKRWSVLSHAFQKTFCLLLLVSIPIAALWLNMEPICIWLGQDPAITRVAKVYMAFSVPELLAQAHLQPLRIFLRTQGLTAPLTIAATCSAILHLPINYFLVTYLKLGVAGVALALAWNTMNLNVGLVIYILVSSKPLKPWRGLTVLSTFQGWGPLLKLALPSCAAVCLEWWWYEIMMFLCGILRNPQTSLASMGILIQTTGMLYVFPISLSAGLTTRVGHALGSGQPVRAQWTAILGLVLAFGFGLLAFVFMTVARSWWGRLYTDEPQVLALLSKTLPLLGLCELGNTPQTAACGVLNGMARPNLGARINLCAFYVVGLPVAILVTFTFRVGFLGLWFGLLSAQLACLGMMVYVLVRTDWKQQSKRAEEMASGTEDEKHENKEEDEESELLSANIDI</sequence>
<comment type="caution">
    <text evidence="6">Lacks conserved residue(s) required for the propagation of feature annotation.</text>
</comment>
<feature type="compositionally biased region" description="Basic and acidic residues" evidence="7">
    <location>
        <begin position="544"/>
        <end position="560"/>
    </location>
</feature>
<keyword evidence="3 6" id="KW-0812">Transmembrane</keyword>